<accession>A0ABD2JTX8</accession>
<reference evidence="8 9" key="1">
    <citation type="submission" date="2024-10" db="EMBL/GenBank/DDBJ databases">
        <authorList>
            <person name="Kim D."/>
        </authorList>
    </citation>
    <scope>NUCLEOTIDE SEQUENCE [LARGE SCALE GENOMIC DNA]</scope>
    <source>
        <strain evidence="8">BH-2024</strain>
    </source>
</reference>
<dbReference type="FunFam" id="1.10.220.10:FF:000003">
    <property type="entry name" value="Annexin"/>
    <property type="match status" value="1"/>
</dbReference>
<dbReference type="AlphaFoldDB" id="A0ABD2JTX8"/>
<sequence length="580" mass="62317">MPNPLSSAVNDIVTNSITNKILGGNKKAADNTYHHQQQNKSSSAAPFAGGLLGKISSTIASAVNSTNQQHYSSNQPQQMSSGGYNNQSNYPGGAYPQQYANGNTGNAGGYPPAAPPSAGAYPPQQYGGIAPPYGTAGGYPPQYQPTPYPTSTGGYAPSSGASIGFNIDAPSAGGGGYSPYQPNLGGGGAPVPSPYPQQTAPYQQPPYHTTGGGAGAYPTQTFGSQPQQTAYGGGGAGFGYPQMQQHGHPQQQHLGGISQASAMSAPSIRANPNFNAQMTAELLRKAMKGFGCDKSKVIQALVNCNNAQRQEVIRTFKQMYGKELIPELKSELTGDFEHLIIALMELPAVYDAAQLRRSMEGLGTKEHILIEIMTTRPNAQIYAVKMAYRQMYNSDLERDIVGETSGYFQRLLISLCSGARDEQMHTDPIKANQDAQRLWRAGEARLGTDEIAFNSILAVQNFAQLRMVFDEYQRQHGHSIEQAISNEFSGDIRDANLALVKSIRNRAAYFAELLHNSMKGIGTRDTDLIRLVVTRSEVDLADIRQAYQNMYGTPLENAIASDCSGAYKDGLVAIVKGYYH</sequence>
<dbReference type="FunFam" id="1.10.220.10:FF:000001">
    <property type="entry name" value="Annexin"/>
    <property type="match status" value="1"/>
</dbReference>
<comment type="caution">
    <text evidence="8">The sequence shown here is derived from an EMBL/GenBank/DDBJ whole genome shotgun (WGS) entry which is preliminary data.</text>
</comment>
<keyword evidence="2 6" id="KW-0677">Repeat</keyword>
<feature type="region of interest" description="Disordered" evidence="7">
    <location>
        <begin position="66"/>
        <end position="155"/>
    </location>
</feature>
<evidence type="ECO:0000256" key="1">
    <source>
        <dbReference type="ARBA" id="ARBA00007831"/>
    </source>
</evidence>
<organism evidence="8 9">
    <name type="scientific">Heterodera trifolii</name>
    <dbReference type="NCBI Taxonomy" id="157864"/>
    <lineage>
        <taxon>Eukaryota</taxon>
        <taxon>Metazoa</taxon>
        <taxon>Ecdysozoa</taxon>
        <taxon>Nematoda</taxon>
        <taxon>Chromadorea</taxon>
        <taxon>Rhabditida</taxon>
        <taxon>Tylenchina</taxon>
        <taxon>Tylenchomorpha</taxon>
        <taxon>Tylenchoidea</taxon>
        <taxon>Heteroderidae</taxon>
        <taxon>Heteroderinae</taxon>
        <taxon>Heterodera</taxon>
    </lineage>
</organism>
<comment type="similarity">
    <text evidence="1 6">Belongs to the annexin family.</text>
</comment>
<dbReference type="EMBL" id="JBICBT010000906">
    <property type="protein sequence ID" value="KAL3094057.1"/>
    <property type="molecule type" value="Genomic_DNA"/>
</dbReference>
<dbReference type="PANTHER" id="PTHR10502">
    <property type="entry name" value="ANNEXIN"/>
    <property type="match status" value="1"/>
</dbReference>
<feature type="compositionally biased region" description="Low complexity" evidence="7">
    <location>
        <begin position="196"/>
        <end position="209"/>
    </location>
</feature>
<feature type="compositionally biased region" description="Low complexity" evidence="7">
    <location>
        <begin position="116"/>
        <end position="141"/>
    </location>
</feature>
<evidence type="ECO:0000256" key="4">
    <source>
        <dbReference type="ARBA" id="ARBA00023216"/>
    </source>
</evidence>
<comment type="domain">
    <text evidence="6">A pair of annexin repeats may form one binding site for calcium and phospholipid.</text>
</comment>
<feature type="region of interest" description="Disordered" evidence="7">
    <location>
        <begin position="174"/>
        <end position="216"/>
    </location>
</feature>
<evidence type="ECO:0000313" key="9">
    <source>
        <dbReference type="Proteomes" id="UP001620626"/>
    </source>
</evidence>
<dbReference type="FunFam" id="1.10.220.10:FF:000002">
    <property type="entry name" value="Annexin"/>
    <property type="match status" value="1"/>
</dbReference>
<dbReference type="InterPro" id="IPR001464">
    <property type="entry name" value="Annexin"/>
</dbReference>
<keyword evidence="5 6" id="KW-0111">Calcium/phospholipid-binding</keyword>
<evidence type="ECO:0000256" key="7">
    <source>
        <dbReference type="SAM" id="MobiDB-lite"/>
    </source>
</evidence>
<dbReference type="Pfam" id="PF00191">
    <property type="entry name" value="Annexin"/>
    <property type="match status" value="4"/>
</dbReference>
<dbReference type="InterPro" id="IPR037104">
    <property type="entry name" value="Annexin_sf"/>
</dbReference>
<name>A0ABD2JTX8_9BILA</name>
<proteinExistence type="inferred from homology"/>
<dbReference type="InterPro" id="IPR018252">
    <property type="entry name" value="Annexin_repeat_CS"/>
</dbReference>
<evidence type="ECO:0000256" key="2">
    <source>
        <dbReference type="ARBA" id="ARBA00022737"/>
    </source>
</evidence>
<feature type="compositionally biased region" description="Polar residues" evidence="7">
    <location>
        <begin position="66"/>
        <end position="90"/>
    </location>
</feature>
<keyword evidence="3 6" id="KW-0106">Calcium</keyword>
<dbReference type="PROSITE" id="PS51897">
    <property type="entry name" value="ANNEXIN_2"/>
    <property type="match status" value="4"/>
</dbReference>
<keyword evidence="9" id="KW-1185">Reference proteome</keyword>
<dbReference type="PANTHER" id="PTHR10502:SF102">
    <property type="entry name" value="ANNEXIN B11"/>
    <property type="match status" value="1"/>
</dbReference>
<dbReference type="InterPro" id="IPR018502">
    <property type="entry name" value="Annexin_repeat"/>
</dbReference>
<dbReference type="PROSITE" id="PS00223">
    <property type="entry name" value="ANNEXIN_1"/>
    <property type="match status" value="2"/>
</dbReference>
<evidence type="ECO:0000256" key="6">
    <source>
        <dbReference type="RuleBase" id="RU003540"/>
    </source>
</evidence>
<dbReference type="SMART" id="SM00335">
    <property type="entry name" value="ANX"/>
    <property type="match status" value="4"/>
</dbReference>
<dbReference type="SUPFAM" id="SSF47874">
    <property type="entry name" value="Annexin"/>
    <property type="match status" value="1"/>
</dbReference>
<dbReference type="GO" id="GO:0005544">
    <property type="term" value="F:calcium-dependent phospholipid binding"/>
    <property type="evidence" value="ECO:0007669"/>
    <property type="project" value="UniProtKB-KW"/>
</dbReference>
<dbReference type="Proteomes" id="UP001620626">
    <property type="component" value="Unassembled WGS sequence"/>
</dbReference>
<evidence type="ECO:0000256" key="3">
    <source>
        <dbReference type="ARBA" id="ARBA00022837"/>
    </source>
</evidence>
<dbReference type="PRINTS" id="PR00196">
    <property type="entry name" value="ANNEXIN"/>
</dbReference>
<evidence type="ECO:0000256" key="5">
    <source>
        <dbReference type="ARBA" id="ARBA00023302"/>
    </source>
</evidence>
<dbReference type="FunFam" id="1.10.220.10:FF:000004">
    <property type="entry name" value="Annexin"/>
    <property type="match status" value="1"/>
</dbReference>
<gene>
    <name evidence="8" type="ORF">niasHT_027385</name>
</gene>
<protein>
    <recommendedName>
        <fullName evidence="6">Annexin</fullName>
    </recommendedName>
</protein>
<keyword evidence="4 6" id="KW-0041">Annexin</keyword>
<dbReference type="Gene3D" id="1.10.220.10">
    <property type="entry name" value="Annexin"/>
    <property type="match status" value="4"/>
</dbReference>
<evidence type="ECO:0000313" key="8">
    <source>
        <dbReference type="EMBL" id="KAL3094057.1"/>
    </source>
</evidence>